<comment type="caution">
    <text evidence="2">The sequence shown here is derived from an EMBL/GenBank/DDBJ whole genome shotgun (WGS) entry which is preliminary data.</text>
</comment>
<evidence type="ECO:0000256" key="1">
    <source>
        <dbReference type="SAM" id="MobiDB-lite"/>
    </source>
</evidence>
<protein>
    <submittedName>
        <fullName evidence="2">Uncharacterized protein</fullName>
    </submittedName>
</protein>
<evidence type="ECO:0000313" key="3">
    <source>
        <dbReference type="Proteomes" id="UP000828390"/>
    </source>
</evidence>
<accession>A0A9D4FYK1</accession>
<evidence type="ECO:0000313" key="2">
    <source>
        <dbReference type="EMBL" id="KAH3807338.1"/>
    </source>
</evidence>
<keyword evidence="3" id="KW-1185">Reference proteome</keyword>
<dbReference type="EMBL" id="JAIWYP010000006">
    <property type="protein sequence ID" value="KAH3807338.1"/>
    <property type="molecule type" value="Genomic_DNA"/>
</dbReference>
<reference evidence="2" key="2">
    <citation type="submission" date="2020-11" db="EMBL/GenBank/DDBJ databases">
        <authorList>
            <person name="McCartney M.A."/>
            <person name="Auch B."/>
            <person name="Kono T."/>
            <person name="Mallez S."/>
            <person name="Becker A."/>
            <person name="Gohl D.M."/>
            <person name="Silverstein K.A.T."/>
            <person name="Koren S."/>
            <person name="Bechman K.B."/>
            <person name="Herman A."/>
            <person name="Abrahante J.E."/>
            <person name="Garbe J."/>
        </authorList>
    </citation>
    <scope>NUCLEOTIDE SEQUENCE</scope>
    <source>
        <strain evidence="2">Duluth1</strain>
        <tissue evidence="2">Whole animal</tissue>
    </source>
</reference>
<name>A0A9D4FYK1_DREPO</name>
<organism evidence="2 3">
    <name type="scientific">Dreissena polymorpha</name>
    <name type="common">Zebra mussel</name>
    <name type="synonym">Mytilus polymorpha</name>
    <dbReference type="NCBI Taxonomy" id="45954"/>
    <lineage>
        <taxon>Eukaryota</taxon>
        <taxon>Metazoa</taxon>
        <taxon>Spiralia</taxon>
        <taxon>Lophotrochozoa</taxon>
        <taxon>Mollusca</taxon>
        <taxon>Bivalvia</taxon>
        <taxon>Autobranchia</taxon>
        <taxon>Heteroconchia</taxon>
        <taxon>Euheterodonta</taxon>
        <taxon>Imparidentia</taxon>
        <taxon>Neoheterodontei</taxon>
        <taxon>Myida</taxon>
        <taxon>Dreissenoidea</taxon>
        <taxon>Dreissenidae</taxon>
        <taxon>Dreissena</taxon>
    </lineage>
</organism>
<proteinExistence type="predicted"/>
<sequence>MTHGYVDEKTHRIMACLTEHIASHVIVHTMTTLVHKQHGLVTEGNTKHIACVYPRFICLGLYVTNHSGDLSSRRTIIWSASLSSAITAQLGDHSWPHSPSRSCMPSPPRPNAASQEP</sequence>
<dbReference type="Proteomes" id="UP000828390">
    <property type="component" value="Unassembled WGS sequence"/>
</dbReference>
<dbReference type="AlphaFoldDB" id="A0A9D4FYK1"/>
<feature type="region of interest" description="Disordered" evidence="1">
    <location>
        <begin position="91"/>
        <end position="117"/>
    </location>
</feature>
<gene>
    <name evidence="2" type="ORF">DPMN_135676</name>
</gene>
<reference evidence="2" key="1">
    <citation type="journal article" date="2019" name="bioRxiv">
        <title>The Genome of the Zebra Mussel, Dreissena polymorpha: A Resource for Invasive Species Research.</title>
        <authorList>
            <person name="McCartney M.A."/>
            <person name="Auch B."/>
            <person name="Kono T."/>
            <person name="Mallez S."/>
            <person name="Zhang Y."/>
            <person name="Obille A."/>
            <person name="Becker A."/>
            <person name="Abrahante J.E."/>
            <person name="Garbe J."/>
            <person name="Badalamenti J.P."/>
            <person name="Herman A."/>
            <person name="Mangelson H."/>
            <person name="Liachko I."/>
            <person name="Sullivan S."/>
            <person name="Sone E.D."/>
            <person name="Koren S."/>
            <person name="Silverstein K.A.T."/>
            <person name="Beckman K.B."/>
            <person name="Gohl D.M."/>
        </authorList>
    </citation>
    <scope>NUCLEOTIDE SEQUENCE</scope>
    <source>
        <strain evidence="2">Duluth1</strain>
        <tissue evidence="2">Whole animal</tissue>
    </source>
</reference>